<dbReference type="OrthoDB" id="5489780at2"/>
<dbReference type="EMBL" id="CP015163">
    <property type="protein sequence ID" value="AXB47072.1"/>
    <property type="molecule type" value="Genomic_DNA"/>
</dbReference>
<dbReference type="GO" id="GO:0016491">
    <property type="term" value="F:oxidoreductase activity"/>
    <property type="evidence" value="ECO:0007669"/>
    <property type="project" value="UniProtKB-KW"/>
</dbReference>
<comment type="subunit">
    <text evidence="4">Homodimer.</text>
</comment>
<evidence type="ECO:0000256" key="2">
    <source>
        <dbReference type="ARBA" id="ARBA00001962"/>
    </source>
</evidence>
<evidence type="ECO:0000256" key="7">
    <source>
        <dbReference type="ARBA" id="ARBA00023002"/>
    </source>
</evidence>
<evidence type="ECO:0000256" key="10">
    <source>
        <dbReference type="ARBA" id="ARBA00031672"/>
    </source>
</evidence>
<comment type="similarity">
    <text evidence="3">Belongs to the ribonucleoside diphosphate reductase small chain family. R2-like ligand binding oxidase subfamily.</text>
</comment>
<evidence type="ECO:0000256" key="6">
    <source>
        <dbReference type="ARBA" id="ARBA00022723"/>
    </source>
</evidence>
<keyword evidence="7" id="KW-0560">Oxidoreductase</keyword>
<dbReference type="Pfam" id="PF00268">
    <property type="entry name" value="Ribonuc_red_sm"/>
    <property type="match status" value="1"/>
</dbReference>
<evidence type="ECO:0000313" key="13">
    <source>
        <dbReference type="Proteomes" id="UP000250434"/>
    </source>
</evidence>
<keyword evidence="9" id="KW-0464">Manganese</keyword>
<dbReference type="GO" id="GO:0046872">
    <property type="term" value="F:metal ion binding"/>
    <property type="evidence" value="ECO:0007669"/>
    <property type="project" value="UniProtKB-KW"/>
</dbReference>
<protein>
    <recommendedName>
        <fullName evidence="5">R2-like ligand binding oxidase</fullName>
    </recommendedName>
    <alternativeName>
        <fullName evidence="11">Ribonucleotide reductase R2 subunit homolog</fullName>
    </alternativeName>
    <alternativeName>
        <fullName evidence="10">Ribonucleotide reductase small subunit homolog</fullName>
    </alternativeName>
</protein>
<dbReference type="Gene3D" id="1.10.620.20">
    <property type="entry name" value="Ribonucleotide Reductase, subunit A"/>
    <property type="match status" value="1"/>
</dbReference>
<keyword evidence="13" id="KW-1185">Reference proteome</keyword>
<keyword evidence="8" id="KW-0408">Iron</keyword>
<sequence length="308" mass="35141">MTAFSTLRAGGLTWDALPLRLFDKGNAKFWNPRDLDFDQDAKDWAALSDEQRFVATMLCAQFAGGEESVTHEIQPFIAAMRAEGRFGDELYLTQFCLEEAKHTQVFRLWLDAVGVDGDLHAHVENNPGYRAIFYDELPTALGRLVDDPSPENQVRASVVYNHVVEGVLALTGYFVWNRACRAHRILPGMQQLIRHIGDDERRHMAWGTFTCRRHVAADDRNWDVVKEQMHALLPHAIAQIEWTTRQFDGDPFELRLGGVMDYAAGHAMRRLRAIEAARGMPVDRIDLDYSPERLEEEFRAEDEQALGD</sequence>
<evidence type="ECO:0000256" key="8">
    <source>
        <dbReference type="ARBA" id="ARBA00023004"/>
    </source>
</evidence>
<accession>A0A344LG98</accession>
<evidence type="ECO:0000256" key="5">
    <source>
        <dbReference type="ARBA" id="ARBA00013559"/>
    </source>
</evidence>
<evidence type="ECO:0000256" key="1">
    <source>
        <dbReference type="ARBA" id="ARBA00001936"/>
    </source>
</evidence>
<reference evidence="12 13" key="1">
    <citation type="submission" date="2016-04" db="EMBL/GenBank/DDBJ databases">
        <title>Complete genome sequence and analysis of deep-sea sediment isolate, Amycolatopsis sp. WP1.</title>
        <authorList>
            <person name="Wang H."/>
            <person name="Chen S."/>
            <person name="Wu Q."/>
        </authorList>
    </citation>
    <scope>NUCLEOTIDE SEQUENCE [LARGE SCALE GENOMIC DNA]</scope>
    <source>
        <strain evidence="12 13">WP1</strain>
    </source>
</reference>
<dbReference type="RefSeq" id="WP_113696132.1">
    <property type="nucleotide sequence ID" value="NZ_CP015163.1"/>
</dbReference>
<organism evidence="12 13">
    <name type="scientific">Amycolatopsis albispora</name>
    <dbReference type="NCBI Taxonomy" id="1804986"/>
    <lineage>
        <taxon>Bacteria</taxon>
        <taxon>Bacillati</taxon>
        <taxon>Actinomycetota</taxon>
        <taxon>Actinomycetes</taxon>
        <taxon>Pseudonocardiales</taxon>
        <taxon>Pseudonocardiaceae</taxon>
        <taxon>Amycolatopsis</taxon>
    </lineage>
</organism>
<evidence type="ECO:0000256" key="11">
    <source>
        <dbReference type="ARBA" id="ARBA00032636"/>
    </source>
</evidence>
<dbReference type="InterPro" id="IPR033908">
    <property type="entry name" value="R2LOX"/>
</dbReference>
<dbReference type="Proteomes" id="UP000250434">
    <property type="component" value="Chromosome"/>
</dbReference>
<comment type="cofactor">
    <cofactor evidence="2">
        <name>Fe cation</name>
        <dbReference type="ChEBI" id="CHEBI:24875"/>
    </cofactor>
</comment>
<dbReference type="InterPro" id="IPR012348">
    <property type="entry name" value="RNR-like"/>
</dbReference>
<evidence type="ECO:0000313" key="12">
    <source>
        <dbReference type="EMBL" id="AXB47072.1"/>
    </source>
</evidence>
<dbReference type="SUPFAM" id="SSF47240">
    <property type="entry name" value="Ferritin-like"/>
    <property type="match status" value="1"/>
</dbReference>
<proteinExistence type="inferred from homology"/>
<gene>
    <name evidence="12" type="ORF">A4R43_35335</name>
</gene>
<evidence type="ECO:0000256" key="3">
    <source>
        <dbReference type="ARBA" id="ARBA00007873"/>
    </source>
</evidence>
<evidence type="ECO:0000256" key="4">
    <source>
        <dbReference type="ARBA" id="ARBA00011738"/>
    </source>
</evidence>
<keyword evidence="6" id="KW-0479">Metal-binding</keyword>
<evidence type="ECO:0000256" key="9">
    <source>
        <dbReference type="ARBA" id="ARBA00023211"/>
    </source>
</evidence>
<dbReference type="NCBIfam" id="NF006200">
    <property type="entry name" value="PRK08326.1-3"/>
    <property type="match status" value="1"/>
</dbReference>
<comment type="cofactor">
    <cofactor evidence="1">
        <name>Mn(2+)</name>
        <dbReference type="ChEBI" id="CHEBI:29035"/>
    </cofactor>
</comment>
<dbReference type="InterPro" id="IPR000358">
    <property type="entry name" value="RNR_small_fam"/>
</dbReference>
<dbReference type="GO" id="GO:0009263">
    <property type="term" value="P:deoxyribonucleotide biosynthetic process"/>
    <property type="evidence" value="ECO:0007669"/>
    <property type="project" value="InterPro"/>
</dbReference>
<dbReference type="KEGG" id="aab:A4R43_35335"/>
<dbReference type="NCBIfam" id="NF006201">
    <property type="entry name" value="PRK08326.1-4"/>
    <property type="match status" value="1"/>
</dbReference>
<dbReference type="NCBIfam" id="NF006199">
    <property type="entry name" value="PRK08326.1-2"/>
    <property type="match status" value="1"/>
</dbReference>
<dbReference type="InterPro" id="IPR009078">
    <property type="entry name" value="Ferritin-like_SF"/>
</dbReference>
<dbReference type="AlphaFoldDB" id="A0A344LG98"/>
<name>A0A344LG98_9PSEU</name>
<dbReference type="CDD" id="cd07911">
    <property type="entry name" value="RNRR2_Rv0233_like"/>
    <property type="match status" value="1"/>
</dbReference>